<dbReference type="InterPro" id="IPR031825">
    <property type="entry name" value="RXLR"/>
</dbReference>
<evidence type="ECO:0000256" key="5">
    <source>
        <dbReference type="RuleBase" id="RU367124"/>
    </source>
</evidence>
<evidence type="ECO:0000256" key="3">
    <source>
        <dbReference type="ARBA" id="ARBA00022525"/>
    </source>
</evidence>
<organism evidence="6 7">
    <name type="scientific">Phytophthora boehmeriae</name>
    <dbReference type="NCBI Taxonomy" id="109152"/>
    <lineage>
        <taxon>Eukaryota</taxon>
        <taxon>Sar</taxon>
        <taxon>Stramenopiles</taxon>
        <taxon>Oomycota</taxon>
        <taxon>Peronosporomycetes</taxon>
        <taxon>Peronosporales</taxon>
        <taxon>Peronosporaceae</taxon>
        <taxon>Phytophthora</taxon>
    </lineage>
</organism>
<keyword evidence="7" id="KW-1185">Reference proteome</keyword>
<comment type="subcellular location">
    <subcellularLocation>
        <location evidence="1 5">Secreted</location>
    </subcellularLocation>
</comment>
<comment type="domain">
    <text evidence="5">The RxLR-dEER motif acts to carry the protein into the host cell cytoplasm through binding to cell surface phosphatidylinositol-3-phosphate.</text>
</comment>
<keyword evidence="4 5" id="KW-0732">Signal</keyword>
<evidence type="ECO:0000313" key="7">
    <source>
        <dbReference type="Proteomes" id="UP000693981"/>
    </source>
</evidence>
<name>A0A8T1WBZ1_9STRA</name>
<dbReference type="Pfam" id="PF16810">
    <property type="entry name" value="RXLR"/>
    <property type="match status" value="1"/>
</dbReference>
<keyword evidence="3 5" id="KW-0964">Secreted</keyword>
<dbReference type="PROSITE" id="PS51257">
    <property type="entry name" value="PROKAR_LIPOPROTEIN"/>
    <property type="match status" value="1"/>
</dbReference>
<gene>
    <name evidence="6" type="ORF">PHYBOEH_006919</name>
</gene>
<accession>A0A8T1WBZ1</accession>
<evidence type="ECO:0000256" key="4">
    <source>
        <dbReference type="ARBA" id="ARBA00022729"/>
    </source>
</evidence>
<comment type="function">
    <text evidence="5">Effector that suppresses plant defense responses during pathogen infection.</text>
</comment>
<dbReference type="EMBL" id="JAGDFL010000374">
    <property type="protein sequence ID" value="KAG7390771.1"/>
    <property type="molecule type" value="Genomic_DNA"/>
</dbReference>
<evidence type="ECO:0000256" key="2">
    <source>
        <dbReference type="ARBA" id="ARBA00010400"/>
    </source>
</evidence>
<protein>
    <recommendedName>
        <fullName evidence="5">RxLR effector protein</fullName>
    </recommendedName>
</protein>
<dbReference type="AlphaFoldDB" id="A0A8T1WBZ1"/>
<dbReference type="Proteomes" id="UP000693981">
    <property type="component" value="Unassembled WGS sequence"/>
</dbReference>
<comment type="caution">
    <text evidence="6">The sequence shown here is derived from an EMBL/GenBank/DDBJ whole genome shotgun (WGS) entry which is preliminary data.</text>
</comment>
<evidence type="ECO:0000256" key="1">
    <source>
        <dbReference type="ARBA" id="ARBA00004613"/>
    </source>
</evidence>
<reference evidence="6" key="1">
    <citation type="submission" date="2021-02" db="EMBL/GenBank/DDBJ databases">
        <authorList>
            <person name="Palmer J.M."/>
        </authorList>
    </citation>
    <scope>NUCLEOTIDE SEQUENCE</scope>
    <source>
        <strain evidence="6">SCRP23</strain>
    </source>
</reference>
<sequence>MRPRNILLALAGTLLACCDAASFAQTKLSKAATLDPIQSSNTVHNDLAENRFLRTSQTIYDETDSTGDEEERGILDVAKKLKFNVRAKLIRDKDIQSNLKTFKDWYRSGKTPETVWNDLQLKPVAKHYYNQFGGIGKLKADTDYQLYLKYEKFYKIMKGTYGKKS</sequence>
<dbReference type="GO" id="GO:0005576">
    <property type="term" value="C:extracellular region"/>
    <property type="evidence" value="ECO:0007669"/>
    <property type="project" value="UniProtKB-SubCell"/>
</dbReference>
<comment type="similarity">
    <text evidence="2 5">Belongs to the RxLR effector family.</text>
</comment>
<feature type="signal peptide" evidence="5">
    <location>
        <begin position="1"/>
        <end position="20"/>
    </location>
</feature>
<proteinExistence type="inferred from homology"/>
<feature type="chain" id="PRO_5035963301" description="RxLR effector protein" evidence="5">
    <location>
        <begin position="21"/>
        <end position="165"/>
    </location>
</feature>
<evidence type="ECO:0000313" key="6">
    <source>
        <dbReference type="EMBL" id="KAG7390771.1"/>
    </source>
</evidence>